<dbReference type="GeneID" id="54303912"/>
<name>A0A6A6B5C9_9PEZI</name>
<dbReference type="PANTHER" id="PTHR33112">
    <property type="entry name" value="DOMAIN PROTEIN, PUTATIVE-RELATED"/>
    <property type="match status" value="1"/>
</dbReference>
<proteinExistence type="predicted"/>
<dbReference type="Pfam" id="PF06985">
    <property type="entry name" value="HET"/>
    <property type="match status" value="1"/>
</dbReference>
<dbReference type="RefSeq" id="XP_033394336.1">
    <property type="nucleotide sequence ID" value="XM_033546406.1"/>
</dbReference>
<dbReference type="InterPro" id="IPR010730">
    <property type="entry name" value="HET"/>
</dbReference>
<organism evidence="2 3">
    <name type="scientific">Aplosporella prunicola CBS 121167</name>
    <dbReference type="NCBI Taxonomy" id="1176127"/>
    <lineage>
        <taxon>Eukaryota</taxon>
        <taxon>Fungi</taxon>
        <taxon>Dikarya</taxon>
        <taxon>Ascomycota</taxon>
        <taxon>Pezizomycotina</taxon>
        <taxon>Dothideomycetes</taxon>
        <taxon>Dothideomycetes incertae sedis</taxon>
        <taxon>Botryosphaeriales</taxon>
        <taxon>Aplosporellaceae</taxon>
        <taxon>Aplosporella</taxon>
    </lineage>
</organism>
<evidence type="ECO:0000313" key="3">
    <source>
        <dbReference type="Proteomes" id="UP000799438"/>
    </source>
</evidence>
<protein>
    <recommendedName>
        <fullName evidence="1">Heterokaryon incompatibility domain-containing protein</fullName>
    </recommendedName>
</protein>
<gene>
    <name evidence="2" type="ORF">K452DRAFT_361274</name>
</gene>
<dbReference type="Proteomes" id="UP000799438">
    <property type="component" value="Unassembled WGS sequence"/>
</dbReference>
<reference evidence="2" key="1">
    <citation type="journal article" date="2020" name="Stud. Mycol.">
        <title>101 Dothideomycetes genomes: a test case for predicting lifestyles and emergence of pathogens.</title>
        <authorList>
            <person name="Haridas S."/>
            <person name="Albert R."/>
            <person name="Binder M."/>
            <person name="Bloem J."/>
            <person name="Labutti K."/>
            <person name="Salamov A."/>
            <person name="Andreopoulos B."/>
            <person name="Baker S."/>
            <person name="Barry K."/>
            <person name="Bills G."/>
            <person name="Bluhm B."/>
            <person name="Cannon C."/>
            <person name="Castanera R."/>
            <person name="Culley D."/>
            <person name="Daum C."/>
            <person name="Ezra D."/>
            <person name="Gonzalez J."/>
            <person name="Henrissat B."/>
            <person name="Kuo A."/>
            <person name="Liang C."/>
            <person name="Lipzen A."/>
            <person name="Lutzoni F."/>
            <person name="Magnuson J."/>
            <person name="Mondo S."/>
            <person name="Nolan M."/>
            <person name="Ohm R."/>
            <person name="Pangilinan J."/>
            <person name="Park H.-J."/>
            <person name="Ramirez L."/>
            <person name="Alfaro M."/>
            <person name="Sun H."/>
            <person name="Tritt A."/>
            <person name="Yoshinaga Y."/>
            <person name="Zwiers L.-H."/>
            <person name="Turgeon B."/>
            <person name="Goodwin S."/>
            <person name="Spatafora J."/>
            <person name="Crous P."/>
            <person name="Grigoriev I."/>
        </authorList>
    </citation>
    <scope>NUCLEOTIDE SEQUENCE</scope>
    <source>
        <strain evidence="2">CBS 121167</strain>
    </source>
</reference>
<feature type="domain" description="Heterokaryon incompatibility" evidence="1">
    <location>
        <begin position="194"/>
        <end position="338"/>
    </location>
</feature>
<keyword evidence="3" id="KW-1185">Reference proteome</keyword>
<dbReference type="EMBL" id="ML995496">
    <property type="protein sequence ID" value="KAF2138623.1"/>
    <property type="molecule type" value="Genomic_DNA"/>
</dbReference>
<dbReference type="PANTHER" id="PTHR33112:SF16">
    <property type="entry name" value="HETEROKARYON INCOMPATIBILITY DOMAIN-CONTAINING PROTEIN"/>
    <property type="match status" value="1"/>
</dbReference>
<accession>A0A6A6B5C9</accession>
<dbReference type="AlphaFoldDB" id="A0A6A6B5C9"/>
<dbReference type="OrthoDB" id="5362512at2759"/>
<evidence type="ECO:0000313" key="2">
    <source>
        <dbReference type="EMBL" id="KAF2138623.1"/>
    </source>
</evidence>
<evidence type="ECO:0000259" key="1">
    <source>
        <dbReference type="Pfam" id="PF06985"/>
    </source>
</evidence>
<sequence>MECEVCGVQTPSEHSFSLAPNWDHFGNMFLDNMLQNIAKCIFCALFISVLRQFHPVVFERSGSWVRIMWTGGHDHSVYGEKEGIVRVEAGWYMFARPPENLPAIVEIYGFHEDFLRWPNDTETVTSVKELPPSPDSNSTWGFVHSHVNECISQHNDTCSLHGLQRLPKRVVRIMSVEPWTISLHESMPGELGSYTTLSYCWGGADFLKTEPETFDDMKSEIPWGSLPVLFRDAIRVTHELGFEYIWIDALCIIQGNHSDWSIEASKMAEYYGHADLTIVADRSFNPHESILNVSRENWIGRDFNVPNRSEVVKVRQNRGHKPFTTRDCVVHRGWAWQERALSTRLLHYAERDVTFECQAIEEITEDGLSPVERKQVGINYPLQNQNINPDLLWGMTLSSYSIRNLTRNNDRLPAIAGFAKRIGAIKKCEYFAGLWEDELLENLLWTTGWTPQIFSIGSLSPPRVIPNPSWSWASLSGQIVNENFHKGAVGWDGYLHHMATILEKGCKYPENSPDVFGEVIEGFITIRGPAEELSLVVRDGFYHLNFGSSRNPALVLIDTVVEERETNSTDGERKTTARRKQFLGEIQEDLDPINASVIALYVLQRDKSVSGLLLGFDDAFKNTYERIGVFDFDENEAKDYNDHFYTLGQRTVTIV</sequence>